<dbReference type="PRINTS" id="PR01874">
    <property type="entry name" value="DNAREPAIRADA"/>
</dbReference>
<dbReference type="InterPro" id="IPR020588">
    <property type="entry name" value="RecA_ATP-bd"/>
</dbReference>
<dbReference type="CDD" id="cd01121">
    <property type="entry name" value="RadA_SMS_N"/>
    <property type="match status" value="1"/>
</dbReference>
<accession>A0A7X1FYR4</accession>
<dbReference type="SMART" id="SM00382">
    <property type="entry name" value="AAA"/>
    <property type="match status" value="1"/>
</dbReference>
<evidence type="ECO:0000256" key="2">
    <source>
        <dbReference type="ARBA" id="ARBA00022741"/>
    </source>
</evidence>
<dbReference type="Pfam" id="PF13481">
    <property type="entry name" value="AAA_25"/>
    <property type="match status" value="1"/>
</dbReference>
<evidence type="ECO:0000256" key="10">
    <source>
        <dbReference type="ARBA" id="ARBA00023204"/>
    </source>
</evidence>
<dbReference type="SUPFAM" id="SSF52540">
    <property type="entry name" value="P-loop containing nucleoside triphosphate hydrolases"/>
    <property type="match status" value="1"/>
</dbReference>
<keyword evidence="4 13" id="KW-0863">Zinc-finger</keyword>
<dbReference type="Gene3D" id="3.40.50.300">
    <property type="entry name" value="P-loop containing nucleotide triphosphate hydrolases"/>
    <property type="match status" value="1"/>
</dbReference>
<name>A0A7X1FYR4_9SPHN</name>
<gene>
    <name evidence="11 15" type="primary">radA</name>
    <name evidence="15" type="ORF">H7F53_09900</name>
</gene>
<keyword evidence="2 11" id="KW-0547">Nucleotide-binding</keyword>
<dbReference type="Gene3D" id="3.30.230.10">
    <property type="match status" value="1"/>
</dbReference>
<keyword evidence="7 11" id="KW-0067">ATP-binding</keyword>
<keyword evidence="1 11" id="KW-0479">Metal-binding</keyword>
<comment type="caution">
    <text evidence="15">The sequence shown here is derived from an EMBL/GenBank/DDBJ whole genome shotgun (WGS) entry which is preliminary data.</text>
</comment>
<protein>
    <recommendedName>
        <fullName evidence="11 12">DNA repair protein RadA</fullName>
    </recommendedName>
</protein>
<evidence type="ECO:0000256" key="4">
    <source>
        <dbReference type="ARBA" id="ARBA00022771"/>
    </source>
</evidence>
<reference evidence="15 16" key="1">
    <citation type="submission" date="2020-08" db="EMBL/GenBank/DDBJ databases">
        <title>The genome sequence of type strain Novosphingobium piscinae KCTC 42194.</title>
        <authorList>
            <person name="Liu Y."/>
        </authorList>
    </citation>
    <scope>NUCLEOTIDE SEQUENCE [LARGE SCALE GENOMIC DNA]</scope>
    <source>
        <strain evidence="15 16">KCTC 42194</strain>
    </source>
</reference>
<dbReference type="PANTHER" id="PTHR32472:SF10">
    <property type="entry name" value="DNA REPAIR PROTEIN RADA-LIKE PROTEIN"/>
    <property type="match status" value="1"/>
</dbReference>
<evidence type="ECO:0000256" key="5">
    <source>
        <dbReference type="ARBA" id="ARBA00022801"/>
    </source>
</evidence>
<dbReference type="FunFam" id="3.40.50.300:FF:000050">
    <property type="entry name" value="DNA repair protein RadA"/>
    <property type="match status" value="1"/>
</dbReference>
<dbReference type="GO" id="GO:0005524">
    <property type="term" value="F:ATP binding"/>
    <property type="evidence" value="ECO:0007669"/>
    <property type="project" value="UniProtKB-UniRule"/>
</dbReference>
<evidence type="ECO:0000256" key="8">
    <source>
        <dbReference type="ARBA" id="ARBA00023016"/>
    </source>
</evidence>
<dbReference type="GO" id="GO:0016787">
    <property type="term" value="F:hydrolase activity"/>
    <property type="evidence" value="ECO:0007669"/>
    <property type="project" value="UniProtKB-KW"/>
</dbReference>
<dbReference type="RefSeq" id="WP_185679322.1">
    <property type="nucleotide sequence ID" value="NZ_JACLAX010000008.1"/>
</dbReference>
<dbReference type="PROSITE" id="PS50162">
    <property type="entry name" value="RECA_2"/>
    <property type="match status" value="1"/>
</dbReference>
<comment type="domain">
    <text evidence="11">The middle region has homology to RecA with ATPase motifs including the RadA KNRFG motif, while the C-terminus is homologous to Lon protease.</text>
</comment>
<dbReference type="AlphaFoldDB" id="A0A7X1FYR4"/>
<sequence>MAKPKRRYVCSACGSVTSRWQGQCADCGEWNTLTEDAPQTVFSTRHDLSSGGRPIAFEPLDAPGSLPQRRTTGLAEFDRALGGGLVPGSAILMGGDPGIGKSTLLLQAAARIAQAGGQVVYISGEEAAGQVRLRAERLGLAGAPISLASATSVRDILTTLGSMDAPALLVIDSIQTMHSDQIEGAPGTVSQVRGCAFELIRYAKENGTALVLVGHVTKDGSIAGPRVLEHMVDVVMAFEGERSHQYRILRSLKNRFGPVDEIGVFAMAGQGLQEVANPSLLFLSGREEPVPGSAVFPAMEGTRPVLVEIQALIVRLQSGATPRRAVVGWDSGRLAMLLAVLEARCGLNFSSAEVYLNVAGGYRLADPAADLAVAAALVSGLADRPLPKASTWYGEVSLAGEVRPVAHGGIRLREAAKLGFASAYAPADSSGEVAGIRRHDIAMLPRLVDRIMGDT</sequence>
<dbReference type="GO" id="GO:0005829">
    <property type="term" value="C:cytosol"/>
    <property type="evidence" value="ECO:0007669"/>
    <property type="project" value="TreeGrafter"/>
</dbReference>
<keyword evidence="5" id="KW-0378">Hydrolase</keyword>
<organism evidence="15 16">
    <name type="scientific">Novosphingobium piscinae</name>
    <dbReference type="NCBI Taxonomy" id="1507448"/>
    <lineage>
        <taxon>Bacteria</taxon>
        <taxon>Pseudomonadati</taxon>
        <taxon>Pseudomonadota</taxon>
        <taxon>Alphaproteobacteria</taxon>
        <taxon>Sphingomonadales</taxon>
        <taxon>Sphingomonadaceae</taxon>
        <taxon>Novosphingobium</taxon>
    </lineage>
</organism>
<evidence type="ECO:0000256" key="13">
    <source>
        <dbReference type="RuleBase" id="RU003555"/>
    </source>
</evidence>
<dbReference type="PANTHER" id="PTHR32472">
    <property type="entry name" value="DNA REPAIR PROTEIN RADA"/>
    <property type="match status" value="1"/>
</dbReference>
<evidence type="ECO:0000259" key="14">
    <source>
        <dbReference type="PROSITE" id="PS50162"/>
    </source>
</evidence>
<proteinExistence type="inferred from homology"/>
<comment type="similarity">
    <text evidence="11 13">Belongs to the RecA family. RadA subfamily.</text>
</comment>
<dbReference type="HAMAP" id="MF_01498">
    <property type="entry name" value="RadA_bact"/>
    <property type="match status" value="1"/>
</dbReference>
<dbReference type="NCBIfam" id="TIGR00416">
    <property type="entry name" value="sms"/>
    <property type="match status" value="1"/>
</dbReference>
<evidence type="ECO:0000256" key="7">
    <source>
        <dbReference type="ARBA" id="ARBA00022840"/>
    </source>
</evidence>
<feature type="region of interest" description="Lon-protease-like" evidence="11">
    <location>
        <begin position="353"/>
        <end position="455"/>
    </location>
</feature>
<dbReference type="InterPro" id="IPR003593">
    <property type="entry name" value="AAA+_ATPase"/>
</dbReference>
<dbReference type="GO" id="GO:0000725">
    <property type="term" value="P:recombinational repair"/>
    <property type="evidence" value="ECO:0007669"/>
    <property type="project" value="UniProtKB-UniRule"/>
</dbReference>
<dbReference type="EMBL" id="JACLAX010000008">
    <property type="protein sequence ID" value="MBC2669456.1"/>
    <property type="molecule type" value="Genomic_DNA"/>
</dbReference>
<evidence type="ECO:0000256" key="3">
    <source>
        <dbReference type="ARBA" id="ARBA00022763"/>
    </source>
</evidence>
<dbReference type="GO" id="GO:0140664">
    <property type="term" value="F:ATP-dependent DNA damage sensor activity"/>
    <property type="evidence" value="ECO:0007669"/>
    <property type="project" value="InterPro"/>
</dbReference>
<feature type="binding site" evidence="11">
    <location>
        <begin position="95"/>
        <end position="102"/>
    </location>
    <ligand>
        <name>ATP</name>
        <dbReference type="ChEBI" id="CHEBI:30616"/>
    </ligand>
</feature>
<keyword evidence="8 11" id="KW-0346">Stress response</keyword>
<dbReference type="InterPro" id="IPR027417">
    <property type="entry name" value="P-loop_NTPase"/>
</dbReference>
<comment type="function">
    <text evidence="11">Plays a role in repairing double-strand DNA breaks, probably involving stabilizing or processing branched DNA or blocked replication forks.</text>
</comment>
<keyword evidence="16" id="KW-1185">Reference proteome</keyword>
<dbReference type="GO" id="GO:0008270">
    <property type="term" value="F:zinc ion binding"/>
    <property type="evidence" value="ECO:0007669"/>
    <property type="project" value="UniProtKB-KW"/>
</dbReference>
<keyword evidence="3 11" id="KW-0227">DNA damage</keyword>
<evidence type="ECO:0000256" key="9">
    <source>
        <dbReference type="ARBA" id="ARBA00023125"/>
    </source>
</evidence>
<dbReference type="Proteomes" id="UP000551327">
    <property type="component" value="Unassembled WGS sequence"/>
</dbReference>
<comment type="function">
    <text evidence="13">DNA-dependent ATPase involved in processing of recombination intermediates, plays a role in repairing DNA breaks. Stimulates the branch migration of RecA-mediated strand transfer reactions, allowing the 3' invading strand to extend heteroduplex DNA faster. Binds ssDNA in the presence of ADP but not other nucleotides, has ATPase activity that is stimulated by ssDNA and various branched DNA structures, but inhibited by SSB. Does not have RecA's homology-searching function.</text>
</comment>
<keyword evidence="9 11" id="KW-0238">DNA-binding</keyword>
<dbReference type="SUPFAM" id="SSF54211">
    <property type="entry name" value="Ribosomal protein S5 domain 2-like"/>
    <property type="match status" value="1"/>
</dbReference>
<dbReference type="InterPro" id="IPR041166">
    <property type="entry name" value="Rubredoxin_2"/>
</dbReference>
<feature type="short sequence motif" description="RadA KNRFG motif" evidence="11">
    <location>
        <begin position="253"/>
        <end position="257"/>
    </location>
</feature>
<dbReference type="InterPro" id="IPR014721">
    <property type="entry name" value="Ribsml_uS5_D2-typ_fold_subgr"/>
</dbReference>
<evidence type="ECO:0000313" key="15">
    <source>
        <dbReference type="EMBL" id="MBC2669456.1"/>
    </source>
</evidence>
<evidence type="ECO:0000313" key="16">
    <source>
        <dbReference type="Proteomes" id="UP000551327"/>
    </source>
</evidence>
<dbReference type="GO" id="GO:0003684">
    <property type="term" value="F:damaged DNA binding"/>
    <property type="evidence" value="ECO:0007669"/>
    <property type="project" value="InterPro"/>
</dbReference>
<feature type="domain" description="RecA family profile 1" evidence="14">
    <location>
        <begin position="66"/>
        <end position="216"/>
    </location>
</feature>
<dbReference type="InterPro" id="IPR004504">
    <property type="entry name" value="DNA_repair_RadA"/>
</dbReference>
<keyword evidence="10 11" id="KW-0234">DNA repair</keyword>
<keyword evidence="6 13" id="KW-0862">Zinc</keyword>
<evidence type="ECO:0000256" key="1">
    <source>
        <dbReference type="ARBA" id="ARBA00022723"/>
    </source>
</evidence>
<evidence type="ECO:0000256" key="6">
    <source>
        <dbReference type="ARBA" id="ARBA00022833"/>
    </source>
</evidence>
<evidence type="ECO:0000256" key="11">
    <source>
        <dbReference type="HAMAP-Rule" id="MF_01498"/>
    </source>
</evidence>
<dbReference type="Pfam" id="PF18073">
    <property type="entry name" value="Zn_ribbon_LapB"/>
    <property type="match status" value="1"/>
</dbReference>
<evidence type="ECO:0000256" key="12">
    <source>
        <dbReference type="NCBIfam" id="TIGR00416"/>
    </source>
</evidence>
<dbReference type="InterPro" id="IPR020568">
    <property type="entry name" value="Ribosomal_Su5_D2-typ_SF"/>
</dbReference>